<organism evidence="4 5">
    <name type="scientific">Hydrogenophaga bisanensis</name>
    <dbReference type="NCBI Taxonomy" id="439611"/>
    <lineage>
        <taxon>Bacteria</taxon>
        <taxon>Pseudomonadati</taxon>
        <taxon>Pseudomonadota</taxon>
        <taxon>Betaproteobacteria</taxon>
        <taxon>Burkholderiales</taxon>
        <taxon>Comamonadaceae</taxon>
        <taxon>Hydrogenophaga</taxon>
    </lineage>
</organism>
<dbReference type="Gene3D" id="1.20.1260.10">
    <property type="match status" value="1"/>
</dbReference>
<dbReference type="SUPFAM" id="SSF47240">
    <property type="entry name" value="Ferritin-like"/>
    <property type="match status" value="1"/>
</dbReference>
<name>A0ABW2RAT4_9BURK</name>
<dbReference type="PROSITE" id="PS51257">
    <property type="entry name" value="PROKAR_LIPOPROTEIN"/>
    <property type="match status" value="1"/>
</dbReference>
<keyword evidence="2" id="KW-0732">Signal</keyword>
<evidence type="ECO:0000313" key="5">
    <source>
        <dbReference type="Proteomes" id="UP001596495"/>
    </source>
</evidence>
<protein>
    <submittedName>
        <fullName evidence="4">DUF2202 domain-containing protein</fullName>
    </submittedName>
</protein>
<dbReference type="InterPro" id="IPR009078">
    <property type="entry name" value="Ferritin-like_SF"/>
</dbReference>
<dbReference type="InterPro" id="IPR019243">
    <property type="entry name" value="DUF2202"/>
</dbReference>
<evidence type="ECO:0000256" key="2">
    <source>
        <dbReference type="SAM" id="SignalP"/>
    </source>
</evidence>
<keyword evidence="5" id="KW-1185">Reference proteome</keyword>
<feature type="domain" description="DUF2202" evidence="3">
    <location>
        <begin position="67"/>
        <end position="228"/>
    </location>
</feature>
<dbReference type="Pfam" id="PF09968">
    <property type="entry name" value="DUF2202"/>
    <property type="match status" value="1"/>
</dbReference>
<reference evidence="5" key="1">
    <citation type="journal article" date="2019" name="Int. J. Syst. Evol. Microbiol.">
        <title>The Global Catalogue of Microorganisms (GCM) 10K type strain sequencing project: providing services to taxonomists for standard genome sequencing and annotation.</title>
        <authorList>
            <consortium name="The Broad Institute Genomics Platform"/>
            <consortium name="The Broad Institute Genome Sequencing Center for Infectious Disease"/>
            <person name="Wu L."/>
            <person name="Ma J."/>
        </authorList>
    </citation>
    <scope>NUCLEOTIDE SEQUENCE [LARGE SCALE GENOMIC DNA]</scope>
    <source>
        <strain evidence="5">CCUG 54518</strain>
    </source>
</reference>
<dbReference type="EMBL" id="JBHTBX010000007">
    <property type="protein sequence ID" value="MFC7435191.1"/>
    <property type="molecule type" value="Genomic_DNA"/>
</dbReference>
<evidence type="ECO:0000259" key="3">
    <source>
        <dbReference type="Pfam" id="PF09968"/>
    </source>
</evidence>
<sequence length="232" mass="24528">MKTPIRTLATATLLMLSLTACTGGDDADPRSGPPLVVNEDGTSQVDGSALASNLDGLPQESVSDAEKASLAYMREEEKLAHDVYAVFDAAWGGQLRIFGNIASSEATHTAAVLQLLNRYALPDPAAGLPPGRFANATLQGLYADLVAKGSPSLTQALMVGAQIEELDIADIQAALANINNQDIRLVYENLMKGSRNHLRSFVKTLGQQGVAYIPVYLSGAAYEAIVSSPIER</sequence>
<gene>
    <name evidence="4" type="ORF">ACFQNJ_11810</name>
</gene>
<feature type="chain" id="PRO_5045850631" evidence="2">
    <location>
        <begin position="23"/>
        <end position="232"/>
    </location>
</feature>
<dbReference type="RefSeq" id="WP_382257490.1">
    <property type="nucleotide sequence ID" value="NZ_JBHTBX010000007.1"/>
</dbReference>
<dbReference type="InterPro" id="IPR012347">
    <property type="entry name" value="Ferritin-like"/>
</dbReference>
<evidence type="ECO:0000313" key="4">
    <source>
        <dbReference type="EMBL" id="MFC7435191.1"/>
    </source>
</evidence>
<accession>A0ABW2RAT4</accession>
<feature type="signal peptide" evidence="2">
    <location>
        <begin position="1"/>
        <end position="22"/>
    </location>
</feature>
<proteinExistence type="predicted"/>
<dbReference type="Proteomes" id="UP001596495">
    <property type="component" value="Unassembled WGS sequence"/>
</dbReference>
<feature type="region of interest" description="Disordered" evidence="1">
    <location>
        <begin position="24"/>
        <end position="43"/>
    </location>
</feature>
<comment type="caution">
    <text evidence="4">The sequence shown here is derived from an EMBL/GenBank/DDBJ whole genome shotgun (WGS) entry which is preliminary data.</text>
</comment>
<dbReference type="CDD" id="cd01048">
    <property type="entry name" value="Ferritin_like_AB2"/>
    <property type="match status" value="1"/>
</dbReference>
<evidence type="ECO:0000256" key="1">
    <source>
        <dbReference type="SAM" id="MobiDB-lite"/>
    </source>
</evidence>